<dbReference type="Pfam" id="PF10082">
    <property type="entry name" value="BBP2_2"/>
    <property type="match status" value="1"/>
</dbReference>
<evidence type="ECO:0000313" key="2">
    <source>
        <dbReference type="Proteomes" id="UP000070186"/>
    </source>
</evidence>
<dbReference type="EMBL" id="LODL01000021">
    <property type="protein sequence ID" value="KXB30552.1"/>
    <property type="molecule type" value="Genomic_DNA"/>
</dbReference>
<dbReference type="NCBIfam" id="TIGR03014">
    <property type="entry name" value="EpsL"/>
    <property type="match status" value="1"/>
</dbReference>
<accession>A0A133XHZ9</accession>
<dbReference type="AlphaFoldDB" id="A0A133XHZ9"/>
<dbReference type="InterPro" id="IPR017465">
    <property type="entry name" value="EpsL_proteobac"/>
</dbReference>
<name>A0A133XHZ9_9RHOO</name>
<sequence length="382" mass="43510">MRANEGDVLNLSATLSSMRDDNLFRLAPSVDPKSVGLDGKSDTITTMTLGLNFNKLFGLQRLIANVSLVDNRYKTNDYLDFQALNYDAKWLWAAGTRWTGELAVDRNESLNSFSDYRNFRVRNVRTIENERFSANYWFHSNWAAVVGVSRYSLTNEQPFLADSDYDANGYNYGLRYRPLSGNTVTVRAKHLDGTYSKRQFNSTLQYDNGFVQDSYELDADWRLTGKSQVRGRLEYLARKHDHFADRDYDGWVGNLDFAYAATAKGSLNLGYKHGLETFQQLTSSYYVLDELTLATKWAATSTLTATARLGYGLRSYKGEIVALPAGTEQREDKFTRVGFDLAYLPVRWVELKAGVAYENRNVNYDSLDYKDRIGFVSASAQY</sequence>
<keyword evidence="2" id="KW-1185">Reference proteome</keyword>
<gene>
    <name evidence="1" type="ORF">AT959_14595</name>
</gene>
<reference evidence="1 2" key="1">
    <citation type="submission" date="2015-12" db="EMBL/GenBank/DDBJ databases">
        <title>Nitrous oxide reduction kinetics distinguish bacteria harboring typical versus atypical NosZ.</title>
        <authorList>
            <person name="Yoon S."/>
            <person name="Nissen S."/>
            <person name="Park D."/>
            <person name="Sanford R.A."/>
            <person name="Loeffler F.E."/>
        </authorList>
    </citation>
    <scope>NUCLEOTIDE SEQUENCE [LARGE SCALE GENOMIC DNA]</scope>
    <source>
        <strain evidence="1 2">ATCC BAA-841</strain>
    </source>
</reference>
<protein>
    <submittedName>
        <fullName evidence="1">Uncharacterized protein</fullName>
    </submittedName>
</protein>
<evidence type="ECO:0000313" key="1">
    <source>
        <dbReference type="EMBL" id="KXB30552.1"/>
    </source>
</evidence>
<comment type="caution">
    <text evidence="1">The sequence shown here is derived from an EMBL/GenBank/DDBJ whole genome shotgun (WGS) entry which is preliminary data.</text>
</comment>
<dbReference type="Proteomes" id="UP000070186">
    <property type="component" value="Unassembled WGS sequence"/>
</dbReference>
<proteinExistence type="predicted"/>
<dbReference type="InterPro" id="IPR018759">
    <property type="entry name" value="BBP2_2"/>
</dbReference>
<dbReference type="STRING" id="281362.AT959_14595"/>
<organism evidence="1 2">
    <name type="scientific">Dechloromonas denitrificans</name>
    <dbReference type="NCBI Taxonomy" id="281362"/>
    <lineage>
        <taxon>Bacteria</taxon>
        <taxon>Pseudomonadati</taxon>
        <taxon>Pseudomonadota</taxon>
        <taxon>Betaproteobacteria</taxon>
        <taxon>Rhodocyclales</taxon>
        <taxon>Azonexaceae</taxon>
        <taxon>Dechloromonas</taxon>
    </lineage>
</organism>